<feature type="compositionally biased region" description="Polar residues" evidence="2">
    <location>
        <begin position="540"/>
        <end position="568"/>
    </location>
</feature>
<feature type="region of interest" description="Disordered" evidence="2">
    <location>
        <begin position="506"/>
        <end position="909"/>
    </location>
</feature>
<keyword evidence="1" id="KW-0677">Repeat</keyword>
<dbReference type="Gene3D" id="1.25.40.10">
    <property type="entry name" value="Tetratricopeptide repeat domain"/>
    <property type="match status" value="2"/>
</dbReference>
<dbReference type="PANTHER" id="PTHR46430">
    <property type="entry name" value="PROTEIN SKT5-RELATED"/>
    <property type="match status" value="1"/>
</dbReference>
<feature type="compositionally biased region" description="Polar residues" evidence="2">
    <location>
        <begin position="55"/>
        <end position="64"/>
    </location>
</feature>
<evidence type="ECO:0000256" key="2">
    <source>
        <dbReference type="SAM" id="MobiDB-lite"/>
    </source>
</evidence>
<dbReference type="InterPro" id="IPR051726">
    <property type="entry name" value="Chitin_Synth_Reg"/>
</dbReference>
<evidence type="ECO:0000256" key="1">
    <source>
        <dbReference type="ARBA" id="ARBA00022737"/>
    </source>
</evidence>
<protein>
    <recommendedName>
        <fullName evidence="5">Chitin synthase activator</fullName>
    </recommendedName>
</protein>
<feature type="region of interest" description="Disordered" evidence="2">
    <location>
        <begin position="54"/>
        <end position="100"/>
    </location>
</feature>
<comment type="caution">
    <text evidence="3">The sequence shown here is derived from an EMBL/GenBank/DDBJ whole genome shotgun (WGS) entry which is preliminary data.</text>
</comment>
<dbReference type="InterPro" id="IPR006597">
    <property type="entry name" value="Sel1-like"/>
</dbReference>
<dbReference type="Pfam" id="PF08238">
    <property type="entry name" value="Sel1"/>
    <property type="match status" value="4"/>
</dbReference>
<evidence type="ECO:0000313" key="4">
    <source>
        <dbReference type="Proteomes" id="UP000297716"/>
    </source>
</evidence>
<dbReference type="EMBL" id="SKBN01000061">
    <property type="protein sequence ID" value="TGJ84703.1"/>
    <property type="molecule type" value="Genomic_DNA"/>
</dbReference>
<feature type="compositionally biased region" description="Pro residues" evidence="2">
    <location>
        <begin position="860"/>
        <end position="872"/>
    </location>
</feature>
<evidence type="ECO:0008006" key="5">
    <source>
        <dbReference type="Google" id="ProtNLM"/>
    </source>
</evidence>
<evidence type="ECO:0000313" key="3">
    <source>
        <dbReference type="EMBL" id="TGJ84703.1"/>
    </source>
</evidence>
<name>A0A4Z0Z1T5_9PEZI</name>
<dbReference type="Proteomes" id="UP000297716">
    <property type="component" value="Unassembled WGS sequence"/>
</dbReference>
<organism evidence="3 4">
    <name type="scientific">Xylaria hypoxylon</name>
    <dbReference type="NCBI Taxonomy" id="37992"/>
    <lineage>
        <taxon>Eukaryota</taxon>
        <taxon>Fungi</taxon>
        <taxon>Dikarya</taxon>
        <taxon>Ascomycota</taxon>
        <taxon>Pezizomycotina</taxon>
        <taxon>Sordariomycetes</taxon>
        <taxon>Xylariomycetidae</taxon>
        <taxon>Xylariales</taxon>
        <taxon>Xylariaceae</taxon>
        <taxon>Xylaria</taxon>
    </lineage>
</organism>
<dbReference type="PANTHER" id="PTHR46430:SF2">
    <property type="entry name" value="CHITIN SYNTHASE REGULATORY FACTOR 4"/>
    <property type="match status" value="1"/>
</dbReference>
<feature type="compositionally biased region" description="Low complexity" evidence="2">
    <location>
        <begin position="81"/>
        <end position="92"/>
    </location>
</feature>
<keyword evidence="4" id="KW-1185">Reference proteome</keyword>
<accession>A0A4Z0Z1T5</accession>
<dbReference type="OrthoDB" id="4095816at2759"/>
<dbReference type="InterPro" id="IPR011990">
    <property type="entry name" value="TPR-like_helical_dom_sf"/>
</dbReference>
<reference evidence="3 4" key="1">
    <citation type="submission" date="2019-03" db="EMBL/GenBank/DDBJ databases">
        <title>Draft genome sequence of Xylaria hypoxylon DSM 108379, a ubiquitous saprotrophic-parasitic fungi on hardwood.</title>
        <authorList>
            <person name="Buettner E."/>
            <person name="Leonhardt S."/>
            <person name="Gebauer A.M."/>
            <person name="Liers C."/>
            <person name="Hofrichter M."/>
            <person name="Kellner H."/>
        </authorList>
    </citation>
    <scope>NUCLEOTIDE SEQUENCE [LARGE SCALE GENOMIC DNA]</scope>
    <source>
        <strain evidence="3 4">DSM 108379</strain>
    </source>
</reference>
<proteinExistence type="predicted"/>
<dbReference type="STRING" id="37992.A0A4Z0Z1T5"/>
<dbReference type="AlphaFoldDB" id="A0A4Z0Z1T5"/>
<gene>
    <name evidence="3" type="ORF">E0Z10_g4068</name>
</gene>
<dbReference type="SUPFAM" id="SSF81901">
    <property type="entry name" value="HCP-like"/>
    <property type="match status" value="2"/>
</dbReference>
<dbReference type="SMART" id="SM00671">
    <property type="entry name" value="SEL1"/>
    <property type="match status" value="6"/>
</dbReference>
<sequence>MPQFGATFYPGGVDDYLMPEVLAPLPQRYMPEVPENMQQGLQRMELEAREVAHGNNRTNPSATASGARHREPSLSNVINTQPGNYGQQYQPGRPKPADYSPASNFSPFQERDINTQFEKSLQDMNDFPSFSPFPRVTGEHIPPSDEEKETVLANSREHVLHSNDPDMQICWARDVLSYVEIGAEAAVREVEAVRNSNDRELPARPVTPKIEHELRVDAIHIITYLADQGHPEALFIRSKWLEFGKFGKRQDKKEAYSGYMKAAQQGWGRADYRIGMLYESSNDMEKAMRHYQLGLTNKDSAAAYRLGMINLLGQRGMPKDIARGLDLIHQAADTADEDAPQGAFVYGMLIGRDLPDVVVPEGILSYDVAVSRQYIEKAAYLGFAKAQLKMGQAYELCQLGCEFMPAHSLHYYGLAARQGQPEACLGVSRWFLFGYENDFAKNEQLAYKYAQMAAKTKLATGEFAMGYYHEIGISVEKDIREARKWYELAAEHGNKDAAARLEGLSQSKALSKEDHETSTLTRIKSKHGSQRGQRPERFKQPNSAMPTVSEAQASPRVSPQPSPQTQNFDHAEYPDPSQRSPGRNGGRQPAFTVNLPDRTQSTVPYPEDGRPAPLNLNRPGSVTPYPEDDMTGYKTQRTPYYNPGIRASAGPSADRPGSAFGIRTQSPGGPGGMRVQSGGQLPVPPAGMDPNYGRPVSTGWQPQVPGGYRQPSPGPRPQDFRPPGADYNQRPSSSQYDRPVGGLPTQPGPNRLSKMAPTGGAGRGGPLPQSGYGKRDSSLPPSHAPGPRLSAAGVPAGSPAMAGGHGPRVSSVPPGGLPQGGPRPTSGGRPGPGPGPGPNTGMPLKDRPITMDQGGRSSAPLPPQGRPSPAPSTPTSTASAPPKPVKTGPATFDQMGIPQGKQDDDCVVM</sequence>